<dbReference type="EMBL" id="DUZY01000006">
    <property type="protein sequence ID" value="DAD42617.1"/>
    <property type="molecule type" value="Genomic_DNA"/>
</dbReference>
<dbReference type="SUPFAM" id="SSF56112">
    <property type="entry name" value="Protein kinase-like (PK-like)"/>
    <property type="match status" value="1"/>
</dbReference>
<proteinExistence type="predicted"/>
<sequence>MAKVSDFGGSRLFDRPEKEKNLAMHFVTSVKEESVMEILEDRMLQENSRDQLEEVIKLAKRCLNVKGEDRPTMKEVAMELEGLRRYNKHPWIDSNHEEARYLLGKPSNSYGGNTMGYDSLRDQVITPLDSGR</sequence>
<keyword evidence="2" id="KW-0067">ATP-binding</keyword>
<evidence type="ECO:0000313" key="3">
    <source>
        <dbReference type="EMBL" id="DAD42617.1"/>
    </source>
</evidence>
<reference evidence="3 4" key="1">
    <citation type="journal article" date="2020" name="Mol. Biol. Evol.">
        <title>Distinct Expression and Methylation Patterns for Genes with Different Fates following a Single Whole-Genome Duplication in Flowering Plants.</title>
        <authorList>
            <person name="Shi T."/>
            <person name="Rahmani R.S."/>
            <person name="Gugger P.F."/>
            <person name="Wang M."/>
            <person name="Li H."/>
            <person name="Zhang Y."/>
            <person name="Li Z."/>
            <person name="Wang Q."/>
            <person name="Van de Peer Y."/>
            <person name="Marchal K."/>
            <person name="Chen J."/>
        </authorList>
    </citation>
    <scope>NUCLEOTIDE SEQUENCE [LARGE SCALE GENOMIC DNA]</scope>
    <source>
        <tissue evidence="3">Leaf</tissue>
    </source>
</reference>
<dbReference type="PANTHER" id="PTHR27005:SF283">
    <property type="entry name" value="OS02G0633066 PROTEIN"/>
    <property type="match status" value="1"/>
</dbReference>
<evidence type="ECO:0000256" key="2">
    <source>
        <dbReference type="ARBA" id="ARBA00022840"/>
    </source>
</evidence>
<dbReference type="Proteomes" id="UP000607653">
    <property type="component" value="Unassembled WGS sequence"/>
</dbReference>
<gene>
    <name evidence="3" type="ORF">HUJ06_000847</name>
</gene>
<dbReference type="InterPro" id="IPR011009">
    <property type="entry name" value="Kinase-like_dom_sf"/>
</dbReference>
<protein>
    <recommendedName>
        <fullName evidence="5">Wall-associated receptor kinase-like 16</fullName>
    </recommendedName>
</protein>
<dbReference type="Gene3D" id="1.10.510.10">
    <property type="entry name" value="Transferase(Phosphotransferase) domain 1"/>
    <property type="match status" value="1"/>
</dbReference>
<name>A0A822ZCI0_NELNU</name>
<dbReference type="GO" id="GO:0005524">
    <property type="term" value="F:ATP binding"/>
    <property type="evidence" value="ECO:0007669"/>
    <property type="project" value="UniProtKB-KW"/>
</dbReference>
<dbReference type="GO" id="GO:0007166">
    <property type="term" value="P:cell surface receptor signaling pathway"/>
    <property type="evidence" value="ECO:0007669"/>
    <property type="project" value="InterPro"/>
</dbReference>
<dbReference type="InterPro" id="IPR045274">
    <property type="entry name" value="WAK-like"/>
</dbReference>
<comment type="caution">
    <text evidence="3">The sequence shown here is derived from an EMBL/GenBank/DDBJ whole genome shotgun (WGS) entry which is preliminary data.</text>
</comment>
<accession>A0A822ZCI0</accession>
<evidence type="ECO:0000313" key="4">
    <source>
        <dbReference type="Proteomes" id="UP000607653"/>
    </source>
</evidence>
<keyword evidence="1" id="KW-0547">Nucleotide-binding</keyword>
<evidence type="ECO:0008006" key="5">
    <source>
        <dbReference type="Google" id="ProtNLM"/>
    </source>
</evidence>
<organism evidence="3 4">
    <name type="scientific">Nelumbo nucifera</name>
    <name type="common">Sacred lotus</name>
    <dbReference type="NCBI Taxonomy" id="4432"/>
    <lineage>
        <taxon>Eukaryota</taxon>
        <taxon>Viridiplantae</taxon>
        <taxon>Streptophyta</taxon>
        <taxon>Embryophyta</taxon>
        <taxon>Tracheophyta</taxon>
        <taxon>Spermatophyta</taxon>
        <taxon>Magnoliopsida</taxon>
        <taxon>Proteales</taxon>
        <taxon>Nelumbonaceae</taxon>
        <taxon>Nelumbo</taxon>
    </lineage>
</organism>
<evidence type="ECO:0000256" key="1">
    <source>
        <dbReference type="ARBA" id="ARBA00022741"/>
    </source>
</evidence>
<dbReference type="AlphaFoldDB" id="A0A822ZCI0"/>
<keyword evidence="4" id="KW-1185">Reference proteome</keyword>
<dbReference type="PANTHER" id="PTHR27005">
    <property type="entry name" value="WALL-ASSOCIATED RECEPTOR KINASE-LIKE 21"/>
    <property type="match status" value="1"/>
</dbReference>